<keyword evidence="11" id="KW-1185">Reference proteome</keyword>
<dbReference type="EC" id="1.14.13.-" evidence="10"/>
<evidence type="ECO:0000256" key="8">
    <source>
        <dbReference type="ARBA" id="ARBA00065734"/>
    </source>
</evidence>
<dbReference type="GO" id="GO:0110142">
    <property type="term" value="C:ubiquinone biosynthesis complex"/>
    <property type="evidence" value="ECO:0007669"/>
    <property type="project" value="UniProtKB-ARBA"/>
</dbReference>
<evidence type="ECO:0000313" key="10">
    <source>
        <dbReference type="EMBL" id="MBB6054181.1"/>
    </source>
</evidence>
<keyword evidence="6 10" id="KW-0560">Oxidoreductase</keyword>
<protein>
    <submittedName>
        <fullName evidence="10">2-octaprenyl-3-methyl-6-methoxy-1,4-benzoquinol hydroxylase</fullName>
        <ecNumber evidence="10">1.14.13.-</ecNumber>
    </submittedName>
</protein>
<gene>
    <name evidence="10" type="ORF">HNR75_000046</name>
</gene>
<evidence type="ECO:0000256" key="7">
    <source>
        <dbReference type="ARBA" id="ARBA00023033"/>
    </source>
</evidence>
<evidence type="ECO:0000259" key="9">
    <source>
        <dbReference type="Pfam" id="PF01494"/>
    </source>
</evidence>
<evidence type="ECO:0000256" key="6">
    <source>
        <dbReference type="ARBA" id="ARBA00023002"/>
    </source>
</evidence>
<evidence type="ECO:0000256" key="4">
    <source>
        <dbReference type="ARBA" id="ARBA00022630"/>
    </source>
</evidence>
<dbReference type="UniPathway" id="UPA00232"/>
<dbReference type="InterPro" id="IPR051205">
    <property type="entry name" value="UbiH/COQ6_monooxygenase"/>
</dbReference>
<dbReference type="EMBL" id="JACHGR010000001">
    <property type="protein sequence ID" value="MBB6054181.1"/>
    <property type="molecule type" value="Genomic_DNA"/>
</dbReference>
<dbReference type="NCBIfam" id="TIGR01988">
    <property type="entry name" value="Ubi-OHases"/>
    <property type="match status" value="1"/>
</dbReference>
<dbReference type="FunFam" id="3.50.50.60:FF:000021">
    <property type="entry name" value="Ubiquinone biosynthesis monooxygenase COQ6"/>
    <property type="match status" value="1"/>
</dbReference>
<dbReference type="Pfam" id="PF01494">
    <property type="entry name" value="FAD_binding_3"/>
    <property type="match status" value="1"/>
</dbReference>
<dbReference type="PANTHER" id="PTHR43876:SF10">
    <property type="entry name" value="3-DEMETHOXYUBIQUINOL 3-HYDROXYLASE"/>
    <property type="match status" value="1"/>
</dbReference>
<comment type="cofactor">
    <cofactor evidence="1">
        <name>FAD</name>
        <dbReference type="ChEBI" id="CHEBI:57692"/>
    </cofactor>
</comment>
<evidence type="ECO:0000313" key="11">
    <source>
        <dbReference type="Proteomes" id="UP000585721"/>
    </source>
</evidence>
<dbReference type="PRINTS" id="PR00420">
    <property type="entry name" value="RNGMNOXGNASE"/>
</dbReference>
<dbReference type="PROSITE" id="PS51257">
    <property type="entry name" value="PROKAR_LIPOPROTEIN"/>
    <property type="match status" value="1"/>
</dbReference>
<dbReference type="Proteomes" id="UP000585721">
    <property type="component" value="Unassembled WGS sequence"/>
</dbReference>
<comment type="pathway">
    <text evidence="2">Cofactor biosynthesis; ubiquinone biosynthesis.</text>
</comment>
<dbReference type="PROSITE" id="PS01304">
    <property type="entry name" value="UBIH"/>
    <property type="match status" value="1"/>
</dbReference>
<comment type="similarity">
    <text evidence="3">Belongs to the UbiH/COQ6 family.</text>
</comment>
<dbReference type="GO" id="GO:0008682">
    <property type="term" value="F:3-demethoxyubiquinol 3-hydroxylase activity"/>
    <property type="evidence" value="ECO:0007669"/>
    <property type="project" value="TreeGrafter"/>
</dbReference>
<dbReference type="SUPFAM" id="SSF51905">
    <property type="entry name" value="FAD/NAD(P)-binding domain"/>
    <property type="match status" value="1"/>
</dbReference>
<evidence type="ECO:0000256" key="3">
    <source>
        <dbReference type="ARBA" id="ARBA00005349"/>
    </source>
</evidence>
<keyword evidence="5" id="KW-0274">FAD</keyword>
<dbReference type="InterPro" id="IPR010971">
    <property type="entry name" value="UbiH/COQ6"/>
</dbReference>
<dbReference type="AlphaFoldDB" id="A0A841GFZ5"/>
<dbReference type="GO" id="GO:0006744">
    <property type="term" value="P:ubiquinone biosynthetic process"/>
    <property type="evidence" value="ECO:0007669"/>
    <property type="project" value="UniProtKB-UniPathway"/>
</dbReference>
<dbReference type="PANTHER" id="PTHR43876">
    <property type="entry name" value="UBIQUINONE BIOSYNTHESIS MONOOXYGENASE COQ6, MITOCHONDRIAL"/>
    <property type="match status" value="1"/>
</dbReference>
<dbReference type="GO" id="GO:0071949">
    <property type="term" value="F:FAD binding"/>
    <property type="evidence" value="ECO:0007669"/>
    <property type="project" value="InterPro"/>
</dbReference>
<comment type="caution">
    <text evidence="10">The sequence shown here is derived from an EMBL/GenBank/DDBJ whole genome shotgun (WGS) entry which is preliminary data.</text>
</comment>
<accession>A0A841GFZ5</accession>
<evidence type="ECO:0000256" key="5">
    <source>
        <dbReference type="ARBA" id="ARBA00022827"/>
    </source>
</evidence>
<keyword evidence="7" id="KW-0503">Monooxygenase</keyword>
<reference evidence="10 11" key="1">
    <citation type="submission" date="2020-08" db="EMBL/GenBank/DDBJ databases">
        <title>Genomic Encyclopedia of Type Strains, Phase IV (KMG-IV): sequencing the most valuable type-strain genomes for metagenomic binning, comparative biology and taxonomic classification.</title>
        <authorList>
            <person name="Goeker M."/>
        </authorList>
    </citation>
    <scope>NUCLEOTIDE SEQUENCE [LARGE SCALE GENOMIC DNA]</scope>
    <source>
        <strain evidence="10 11">DSM 22975</strain>
    </source>
</reference>
<organism evidence="10 11">
    <name type="scientific">Tolumonas osonensis</name>
    <dbReference type="NCBI Taxonomy" id="675874"/>
    <lineage>
        <taxon>Bacteria</taxon>
        <taxon>Pseudomonadati</taxon>
        <taxon>Pseudomonadota</taxon>
        <taxon>Gammaproteobacteria</taxon>
        <taxon>Aeromonadales</taxon>
        <taxon>Aeromonadaceae</taxon>
        <taxon>Tolumonas</taxon>
    </lineage>
</organism>
<dbReference type="InterPro" id="IPR018168">
    <property type="entry name" value="Ubi_Hdrlase_CS"/>
</dbReference>
<sequence>MEHNKTHFDIVVVGGGMVGAAAACLLAQQGWQIAVVEQAEPERYAPAQAMDLRVSAISPASVRLLQQAGVWDAIRMMRVRAYNELATWEVPGLETHFRAEEAEVPELGFIVENRLIQLALWQRLQTLPNVQLFCPVQVTALSQDETAVSLTLNDDQVVKASWLLAADGANSKIRSFAKIGINRWDYRQDCLLINVDLEEDAPAITWQQFYPDGPRAFLPLAGKKGSLVWYDKPARIARLAAMPPALLDKEVKRHFPEPLPACTVTHSGSFPLTRRHAQHYYQGKVILLGDAAHTIHPLAGQGVNLGFKDVSCLVNLWQTAQQKQQSFSVEHLKQYERERLCDNTLMQSAMDLFYAGFSLQHAPVKILRNLTLLAAENAGWLKQKALRYALGL</sequence>
<evidence type="ECO:0000256" key="2">
    <source>
        <dbReference type="ARBA" id="ARBA00004749"/>
    </source>
</evidence>
<dbReference type="RefSeq" id="WP_188025010.1">
    <property type="nucleotide sequence ID" value="NZ_JACHGR010000001.1"/>
</dbReference>
<proteinExistence type="inferred from homology"/>
<comment type="subunit">
    <text evidence="8">Component of the Ubi complex metabolon, which regroups five ubiquinone biosynthesis proteins (UbiE, UbiF, UbiG, UbiH and UbiI) and two accessory factors (UbiK and the lipid-binding protein UbiJ).</text>
</comment>
<dbReference type="InterPro" id="IPR036188">
    <property type="entry name" value="FAD/NAD-bd_sf"/>
</dbReference>
<evidence type="ECO:0000256" key="1">
    <source>
        <dbReference type="ARBA" id="ARBA00001974"/>
    </source>
</evidence>
<dbReference type="Gene3D" id="3.50.50.60">
    <property type="entry name" value="FAD/NAD(P)-binding domain"/>
    <property type="match status" value="2"/>
</dbReference>
<keyword evidence="4" id="KW-0285">Flavoprotein</keyword>
<dbReference type="InterPro" id="IPR002938">
    <property type="entry name" value="FAD-bd"/>
</dbReference>
<feature type="domain" description="FAD-binding" evidence="9">
    <location>
        <begin position="9"/>
        <end position="340"/>
    </location>
</feature>
<name>A0A841GFZ5_9GAMM</name>